<proteinExistence type="predicted"/>
<organism evidence="1">
    <name type="scientific">Arundo donax</name>
    <name type="common">Giant reed</name>
    <name type="synonym">Donax arundinaceus</name>
    <dbReference type="NCBI Taxonomy" id="35708"/>
    <lineage>
        <taxon>Eukaryota</taxon>
        <taxon>Viridiplantae</taxon>
        <taxon>Streptophyta</taxon>
        <taxon>Embryophyta</taxon>
        <taxon>Tracheophyta</taxon>
        <taxon>Spermatophyta</taxon>
        <taxon>Magnoliopsida</taxon>
        <taxon>Liliopsida</taxon>
        <taxon>Poales</taxon>
        <taxon>Poaceae</taxon>
        <taxon>PACMAD clade</taxon>
        <taxon>Arundinoideae</taxon>
        <taxon>Arundineae</taxon>
        <taxon>Arundo</taxon>
    </lineage>
</organism>
<protein>
    <submittedName>
        <fullName evidence="1">Uncharacterized protein</fullName>
    </submittedName>
</protein>
<name>A0A0A9HD92_ARUDO</name>
<reference evidence="1" key="2">
    <citation type="journal article" date="2015" name="Data Brief">
        <title>Shoot transcriptome of the giant reed, Arundo donax.</title>
        <authorList>
            <person name="Barrero R.A."/>
            <person name="Guerrero F.D."/>
            <person name="Moolhuijzen P."/>
            <person name="Goolsby J.A."/>
            <person name="Tidwell J."/>
            <person name="Bellgard S.E."/>
            <person name="Bellgard M.I."/>
        </authorList>
    </citation>
    <scope>NUCLEOTIDE SEQUENCE</scope>
    <source>
        <tissue evidence="1">Shoot tissue taken approximately 20 cm above the soil surface</tissue>
    </source>
</reference>
<evidence type="ECO:0000313" key="1">
    <source>
        <dbReference type="EMBL" id="JAE34712.1"/>
    </source>
</evidence>
<dbReference type="AlphaFoldDB" id="A0A0A9HD92"/>
<reference evidence="1" key="1">
    <citation type="submission" date="2014-09" db="EMBL/GenBank/DDBJ databases">
        <authorList>
            <person name="Magalhaes I.L.F."/>
            <person name="Oliveira U."/>
            <person name="Santos F.R."/>
            <person name="Vidigal T.H.D.A."/>
            <person name="Brescovit A.D."/>
            <person name="Santos A.J."/>
        </authorList>
    </citation>
    <scope>NUCLEOTIDE SEQUENCE</scope>
    <source>
        <tissue evidence="1">Shoot tissue taken approximately 20 cm above the soil surface</tissue>
    </source>
</reference>
<accession>A0A0A9HD92</accession>
<dbReference type="EMBL" id="GBRH01163184">
    <property type="protein sequence ID" value="JAE34712.1"/>
    <property type="molecule type" value="Transcribed_RNA"/>
</dbReference>
<sequence>MIYFSLRGSIFLWSTIWPNCYDFSRLEQSMHLGLRRNIFLELFFIHVYSEAVTPVSCYPR</sequence>